<sequence>MGLEIEEEIKSIARTLNKQIQDAAAVSHNEAEFRSKASRMIEEFATKMRLTIPVREEYTLVNGRADAVYNRLVIEYEAPGSLRPDNRHRVNQHAIEQVKGYVGGLVRRERHRPERLAGVVLDGSYFIFIRSKEGSWHVDPPVRVDDHSTEHFLRLLASLSTELALIPENLVRDFGENTPVSRKAASTFYDALTESPNPKVKTLFEQWSLQFSEVCNYAEVSKLDVQSFARAFGIREERAEPFRLFFSIHTYYASFIKLLALQIVHYYTMPKLGTDLRQAAAFKSEQLKAYLQRMEQGGIFRELGIANLLEGDFFGWYLDIWDEAIYQALKEIVASLANYSLVTLDVDPEQTRDLLKKLYQNLMPRALRHNLGEYYTPDWLAERLLDMLEAGRFKGDPNRRLLDPACGSGTFLVIAIRKIRQYAREKMLPESEVLEKILANVVGFDLNPLAVISARTNYLLALGDLLQHRKGEVNIPVYLCDSIMTPSESEDLFGQGVLKFNTAVGPFAVPKSLVYAQYIDMLANFLEEAVRLELSGEQFVSMLIEKLPLNPEQDGRDISVVVELYEKLLRLQRQGINGIWARILKNAFAPLFAGKFDYIAGNPPWVNWESLPENYRSQMIPLYEGVYQLFPHVGFRRRHGSAKVDISTLMTYVSADKYLEKNGKLGFLITQSVLKTDAGKGFRRFLLPNDIPIQAIHVDDMVELNPFEGASNRTSVVILQKGRPTKYPMPSYLYWKKIAKGKSIAFDASLEGVMNMTQRKQFVAEPVNERDLTSPWITGRPRALKTVKKVMGQSDYKAHAGVCTWANGVYWVDIVARRPDGLVVVSNITEGAKCKVENVQAAIESDLLYPLLRGRDVRRWKAEASAWIVVPQDPNDPKHGCSENLLRTYFPKTYLYLKRFEPVLSKRPGYLKYLGREPFYALYDIKAYSFAPYKVVWQGFGVSNMAVAVVSTFNGKPIMSNQAMHPFISLNDLTEAHFICACMNSAPFNFGVQSHTQKGGKSFAQCNILEYLRIPKFDPKNKLHLHLAELSQSAHDAAQTDDQGKLRSIETEIDELAAEIWALTSQELKDIQDSLRELE</sequence>
<dbReference type="Pfam" id="PF07669">
    <property type="entry name" value="Eco57I"/>
    <property type="match status" value="1"/>
</dbReference>
<comment type="caution">
    <text evidence="7">The sequence shown here is derived from an EMBL/GenBank/DDBJ whole genome shotgun (WGS) entry which is preliminary data.</text>
</comment>
<evidence type="ECO:0000259" key="6">
    <source>
        <dbReference type="Pfam" id="PF07669"/>
    </source>
</evidence>
<evidence type="ECO:0000256" key="3">
    <source>
        <dbReference type="ARBA" id="ARBA00022679"/>
    </source>
</evidence>
<keyword evidence="4" id="KW-0949">S-adenosyl-L-methionine</keyword>
<keyword evidence="10" id="KW-1185">Reference proteome</keyword>
<dbReference type="EMBL" id="BLRZ01000037">
    <property type="protein sequence ID" value="GFP30029.1"/>
    <property type="molecule type" value="Genomic_DNA"/>
</dbReference>
<evidence type="ECO:0000313" key="8">
    <source>
        <dbReference type="EMBL" id="GFP36633.1"/>
    </source>
</evidence>
<dbReference type="GO" id="GO:0003676">
    <property type="term" value="F:nucleic acid binding"/>
    <property type="evidence" value="ECO:0007669"/>
    <property type="project" value="InterPro"/>
</dbReference>
<dbReference type="RefSeq" id="WP_176230959.1">
    <property type="nucleotide sequence ID" value="NZ_BLRZ01000037.1"/>
</dbReference>
<dbReference type="SUPFAM" id="SSF53335">
    <property type="entry name" value="S-adenosyl-L-methionine-dependent methyltransferases"/>
    <property type="match status" value="1"/>
</dbReference>
<accession>A0A6V8PBG8</accession>
<dbReference type="EMBL" id="BLSC01000013">
    <property type="protein sequence ID" value="GFP36633.1"/>
    <property type="molecule type" value="Genomic_DNA"/>
</dbReference>
<dbReference type="GO" id="GO:0032259">
    <property type="term" value="P:methylation"/>
    <property type="evidence" value="ECO:0007669"/>
    <property type="project" value="UniProtKB-KW"/>
</dbReference>
<dbReference type="GO" id="GO:0006304">
    <property type="term" value="P:DNA modification"/>
    <property type="evidence" value="ECO:0007669"/>
    <property type="project" value="InterPro"/>
</dbReference>
<dbReference type="Proteomes" id="UP000561271">
    <property type="component" value="Unassembled WGS sequence"/>
</dbReference>
<protein>
    <recommendedName>
        <fullName evidence="1">site-specific DNA-methyltransferase (adenine-specific)</fullName>
        <ecNumber evidence="1">2.1.1.72</ecNumber>
    </recommendedName>
</protein>
<dbReference type="EC" id="2.1.1.72" evidence="1"/>
<comment type="catalytic activity">
    <reaction evidence="5">
        <text>a 2'-deoxyadenosine in DNA + S-adenosyl-L-methionine = an N(6)-methyl-2'-deoxyadenosine in DNA + S-adenosyl-L-homocysteine + H(+)</text>
        <dbReference type="Rhea" id="RHEA:15197"/>
        <dbReference type="Rhea" id="RHEA-COMP:12418"/>
        <dbReference type="Rhea" id="RHEA-COMP:12419"/>
        <dbReference type="ChEBI" id="CHEBI:15378"/>
        <dbReference type="ChEBI" id="CHEBI:57856"/>
        <dbReference type="ChEBI" id="CHEBI:59789"/>
        <dbReference type="ChEBI" id="CHEBI:90615"/>
        <dbReference type="ChEBI" id="CHEBI:90616"/>
        <dbReference type="EC" id="2.1.1.72"/>
    </reaction>
</comment>
<name>A0A6V8PBG8_9ACTN</name>
<dbReference type="PROSITE" id="PS00092">
    <property type="entry name" value="N6_MTASE"/>
    <property type="match status" value="1"/>
</dbReference>
<reference evidence="9 10" key="1">
    <citation type="journal article" date="2020" name="Front. Microbiol.">
        <title>Single-cell genomics of novel Actinobacteria with the Wood-Ljungdahl pathway discovered in a serpentinizing system.</title>
        <authorList>
            <person name="Merino N."/>
            <person name="Kawai M."/>
            <person name="Boyd E.S."/>
            <person name="Colman D.R."/>
            <person name="McGlynn S.E."/>
            <person name="Nealson K.H."/>
            <person name="Kurokawa K."/>
            <person name="Hongoh Y."/>
        </authorList>
    </citation>
    <scope>NUCLEOTIDE SEQUENCE [LARGE SCALE GENOMIC DNA]</scope>
    <source>
        <strain evidence="7 10">S34</strain>
        <strain evidence="8 9">S44</strain>
    </source>
</reference>
<dbReference type="PANTHER" id="PTHR33841:SF4">
    <property type="entry name" value="RESTRICTION MODIFICATION SYSTEM DNA SPECIFICITY DOMAIN"/>
    <property type="match status" value="1"/>
</dbReference>
<dbReference type="PRINTS" id="PR00507">
    <property type="entry name" value="N12N6MTFRASE"/>
</dbReference>
<keyword evidence="3" id="KW-0808">Transferase</keyword>
<dbReference type="Gene3D" id="3.40.50.150">
    <property type="entry name" value="Vaccinia Virus protein VP39"/>
    <property type="match status" value="1"/>
</dbReference>
<evidence type="ECO:0000313" key="10">
    <source>
        <dbReference type="Proteomes" id="UP000588083"/>
    </source>
</evidence>
<dbReference type="AlphaFoldDB" id="A0A6V8PBG8"/>
<dbReference type="InterPro" id="IPR029063">
    <property type="entry name" value="SAM-dependent_MTases_sf"/>
</dbReference>
<dbReference type="InterPro" id="IPR002052">
    <property type="entry name" value="DNA_methylase_N6_adenine_CS"/>
</dbReference>
<evidence type="ECO:0000256" key="4">
    <source>
        <dbReference type="ARBA" id="ARBA00022691"/>
    </source>
</evidence>
<dbReference type="Proteomes" id="UP000588083">
    <property type="component" value="Unassembled WGS sequence"/>
</dbReference>
<dbReference type="PANTHER" id="PTHR33841">
    <property type="entry name" value="DNA METHYLTRANSFERASE YEEA-RELATED"/>
    <property type="match status" value="1"/>
</dbReference>
<gene>
    <name evidence="7" type="ORF">HKBW3S34_00949</name>
    <name evidence="8" type="ORF">HKBW3S44_00314</name>
</gene>
<feature type="domain" description="Type II methyltransferase M.TaqI-like" evidence="6">
    <location>
        <begin position="440"/>
        <end position="697"/>
    </location>
</feature>
<dbReference type="InterPro" id="IPR050953">
    <property type="entry name" value="N4_N6_ade-DNA_methylase"/>
</dbReference>
<proteinExistence type="predicted"/>
<evidence type="ECO:0000256" key="1">
    <source>
        <dbReference type="ARBA" id="ARBA00011900"/>
    </source>
</evidence>
<evidence type="ECO:0000256" key="2">
    <source>
        <dbReference type="ARBA" id="ARBA00022603"/>
    </source>
</evidence>
<evidence type="ECO:0000313" key="9">
    <source>
        <dbReference type="Proteomes" id="UP000561271"/>
    </source>
</evidence>
<dbReference type="InterPro" id="IPR011639">
    <property type="entry name" value="MethylTrfase_TaqI-like_dom"/>
</dbReference>
<organism evidence="7 10">
    <name type="scientific">Candidatus Hakubella thermalkaliphila</name>
    <dbReference type="NCBI Taxonomy" id="2754717"/>
    <lineage>
        <taxon>Bacteria</taxon>
        <taxon>Bacillati</taxon>
        <taxon>Actinomycetota</taxon>
        <taxon>Actinomycetota incertae sedis</taxon>
        <taxon>Candidatus Hakubellales</taxon>
        <taxon>Candidatus Hakubellaceae</taxon>
        <taxon>Candidatus Hakubella</taxon>
    </lineage>
</organism>
<evidence type="ECO:0000256" key="5">
    <source>
        <dbReference type="ARBA" id="ARBA00047942"/>
    </source>
</evidence>
<evidence type="ECO:0000313" key="7">
    <source>
        <dbReference type="EMBL" id="GFP30029.1"/>
    </source>
</evidence>
<keyword evidence="2" id="KW-0489">Methyltransferase</keyword>
<dbReference type="GO" id="GO:0009007">
    <property type="term" value="F:site-specific DNA-methyltransferase (adenine-specific) activity"/>
    <property type="evidence" value="ECO:0007669"/>
    <property type="project" value="UniProtKB-EC"/>
</dbReference>